<protein>
    <submittedName>
        <fullName evidence="1">Uncharacterized protein</fullName>
    </submittedName>
</protein>
<keyword evidence="2" id="KW-1185">Reference proteome</keyword>
<dbReference type="AlphaFoldDB" id="A0AA39XN95"/>
<reference evidence="1" key="1">
    <citation type="submission" date="2023-06" db="EMBL/GenBank/DDBJ databases">
        <title>Genome-scale phylogeny and comparative genomics of the fungal order Sordariales.</title>
        <authorList>
            <consortium name="Lawrence Berkeley National Laboratory"/>
            <person name="Hensen N."/>
            <person name="Bonometti L."/>
            <person name="Westerberg I."/>
            <person name="Brannstrom I.O."/>
            <person name="Guillou S."/>
            <person name="Cros-Aarteil S."/>
            <person name="Calhoun S."/>
            <person name="Haridas S."/>
            <person name="Kuo A."/>
            <person name="Mondo S."/>
            <person name="Pangilinan J."/>
            <person name="Riley R."/>
            <person name="LaButti K."/>
            <person name="Andreopoulos B."/>
            <person name="Lipzen A."/>
            <person name="Chen C."/>
            <person name="Yanf M."/>
            <person name="Daum C."/>
            <person name="Ng V."/>
            <person name="Clum A."/>
            <person name="Steindorff A."/>
            <person name="Ohm R."/>
            <person name="Martin F."/>
            <person name="Silar P."/>
            <person name="Natvig D."/>
            <person name="Lalanne C."/>
            <person name="Gautier V."/>
            <person name="Ament-velasquez S.L."/>
            <person name="Kruys A."/>
            <person name="Hutchinson M.I."/>
            <person name="Powell A.J."/>
            <person name="Barry K."/>
            <person name="Miller A.N."/>
            <person name="Grigoriev I.V."/>
            <person name="Debuchy R."/>
            <person name="Gladieux P."/>
            <person name="Thoren M.H."/>
            <person name="Johannesson H."/>
        </authorList>
    </citation>
    <scope>NUCLEOTIDE SEQUENCE</scope>
    <source>
        <strain evidence="1">SMH3391-2</strain>
    </source>
</reference>
<accession>A0AA39XN95</accession>
<proteinExistence type="predicted"/>
<evidence type="ECO:0000313" key="2">
    <source>
        <dbReference type="Proteomes" id="UP001174934"/>
    </source>
</evidence>
<name>A0AA39XN95_9PEZI</name>
<dbReference type="EMBL" id="JAULSR010000001">
    <property type="protein sequence ID" value="KAK0637171.1"/>
    <property type="molecule type" value="Genomic_DNA"/>
</dbReference>
<dbReference type="Proteomes" id="UP001174934">
    <property type="component" value="Unassembled WGS sequence"/>
</dbReference>
<sequence length="307" mass="34606">MLLGKGFQIWEIALRIGRSESVLQRTVQDNGVLASLLKRVKTGRWTSAEEDVLLRHLAKRAVPDKGMIAQQMGRTTNSVARQIRKLAKGRRSPMSLSAPVTSPDTELSKSEIATLEVRLDRILEGLTMADKTERWYRVLMEAPRVEWIERILSLIPTPVGRILAGTSPPTIAELRSLEWEHTSRLGVYAWILTRKILNPFYPEHYIYVGSATKYGKKGHFVALLSMEVESYEPNEIVKARHLIVLAEAALTIWLGALTEGKPDGQKERLLLRSLCPWDVGQISYCGICSHNPLSVDVFYPLCTARSY</sequence>
<gene>
    <name evidence="1" type="ORF">B0T17DRAFT_483242</name>
</gene>
<organism evidence="1 2">
    <name type="scientific">Bombardia bombarda</name>
    <dbReference type="NCBI Taxonomy" id="252184"/>
    <lineage>
        <taxon>Eukaryota</taxon>
        <taxon>Fungi</taxon>
        <taxon>Dikarya</taxon>
        <taxon>Ascomycota</taxon>
        <taxon>Pezizomycotina</taxon>
        <taxon>Sordariomycetes</taxon>
        <taxon>Sordariomycetidae</taxon>
        <taxon>Sordariales</taxon>
        <taxon>Lasiosphaeriaceae</taxon>
        <taxon>Bombardia</taxon>
    </lineage>
</organism>
<comment type="caution">
    <text evidence="1">The sequence shown here is derived from an EMBL/GenBank/DDBJ whole genome shotgun (WGS) entry which is preliminary data.</text>
</comment>
<evidence type="ECO:0000313" key="1">
    <source>
        <dbReference type="EMBL" id="KAK0637171.1"/>
    </source>
</evidence>